<keyword evidence="2" id="KW-0843">Virulence</keyword>
<keyword evidence="5" id="KW-1185">Reference proteome</keyword>
<comment type="similarity">
    <text evidence="1">Belongs to the Necrosis inducing protein (NPP1) family.</text>
</comment>
<dbReference type="PANTHER" id="PTHR33657:SF8">
    <property type="entry name" value="DOMAIN PROTEIN, PUTATIVE (AFU_ORTHOLOGUE AFUA_5G00600)-RELATED"/>
    <property type="match status" value="1"/>
</dbReference>
<reference evidence="4" key="1">
    <citation type="submission" date="2022-06" db="EMBL/GenBank/DDBJ databases">
        <title>Complete genome sequences of two strains of the flax pathogen Septoria linicola.</title>
        <authorList>
            <person name="Lapalu N."/>
            <person name="Simon A."/>
            <person name="Demenou B."/>
            <person name="Paumier D."/>
            <person name="Guillot M.-P."/>
            <person name="Gout L."/>
            <person name="Valade R."/>
        </authorList>
    </citation>
    <scope>NUCLEOTIDE SEQUENCE</scope>
    <source>
        <strain evidence="4">SE15195</strain>
    </source>
</reference>
<dbReference type="Pfam" id="PF05630">
    <property type="entry name" value="NPP1"/>
    <property type="match status" value="1"/>
</dbReference>
<sequence>MRLLAAVIFLMAVAISPAAAAPAASRGKMVVITPPSKWQSWSMDPARQTKEAFTAKFPHYLEGIYHNAMVPMKEHLREGSEGMAMWLLRPSLHIHSGCHPYTAVSGTGQVNKGLKNSGSINGHCNPGKDHHEGQTYVRGAWHKGRYAIMYSWYMPKDQNVNGPANGGHRHEWESIVVWVNGPEDLSVIGAAASAHGGFKKHGEIGVYDKHGSLQEVEYYQKAPLNHQLRFKAESEGHEGFEYPMIDYDVLPLPAVRALNDNNWGKANLPFGEEHFMNNLDEAWINQGSKS</sequence>
<gene>
    <name evidence="4" type="ORF">Slin15195_G093710</name>
</gene>
<organism evidence="4 5">
    <name type="scientific">Septoria linicola</name>
    <dbReference type="NCBI Taxonomy" id="215465"/>
    <lineage>
        <taxon>Eukaryota</taxon>
        <taxon>Fungi</taxon>
        <taxon>Dikarya</taxon>
        <taxon>Ascomycota</taxon>
        <taxon>Pezizomycotina</taxon>
        <taxon>Dothideomycetes</taxon>
        <taxon>Dothideomycetidae</taxon>
        <taxon>Mycosphaerellales</taxon>
        <taxon>Mycosphaerellaceae</taxon>
        <taxon>Septoria</taxon>
    </lineage>
</organism>
<feature type="signal peptide" evidence="3">
    <location>
        <begin position="1"/>
        <end position="20"/>
    </location>
</feature>
<dbReference type="PANTHER" id="PTHR33657">
    <property type="entry name" value="DOMAIN PROTEIN, PUTATIVE (AFU_ORTHOLOGUE AFUA_5G00600)-RELATED"/>
    <property type="match status" value="1"/>
</dbReference>
<feature type="chain" id="PRO_5040366535" evidence="3">
    <location>
        <begin position="21"/>
        <end position="290"/>
    </location>
</feature>
<dbReference type="AlphaFoldDB" id="A0A9Q9B260"/>
<evidence type="ECO:0000313" key="4">
    <source>
        <dbReference type="EMBL" id="USW56052.1"/>
    </source>
</evidence>
<dbReference type="EMBL" id="CP099425">
    <property type="protein sequence ID" value="USW56052.1"/>
    <property type="molecule type" value="Genomic_DNA"/>
</dbReference>
<evidence type="ECO:0000256" key="1">
    <source>
        <dbReference type="ARBA" id="ARBA00009520"/>
    </source>
</evidence>
<accession>A0A9Q9B260</accession>
<keyword evidence="3" id="KW-0732">Signal</keyword>
<evidence type="ECO:0000256" key="3">
    <source>
        <dbReference type="SAM" id="SignalP"/>
    </source>
</evidence>
<dbReference type="InterPro" id="IPR008701">
    <property type="entry name" value="NPP1"/>
</dbReference>
<name>A0A9Q9B260_9PEZI</name>
<protein>
    <submittedName>
        <fullName evidence="4">Necrosis inducing protein</fullName>
    </submittedName>
</protein>
<dbReference type="Proteomes" id="UP001056384">
    <property type="component" value="Chromosome 8"/>
</dbReference>
<proteinExistence type="inferred from homology"/>
<evidence type="ECO:0000313" key="5">
    <source>
        <dbReference type="Proteomes" id="UP001056384"/>
    </source>
</evidence>
<evidence type="ECO:0000256" key="2">
    <source>
        <dbReference type="ARBA" id="ARBA00023026"/>
    </source>
</evidence>